<dbReference type="InterPro" id="IPR013154">
    <property type="entry name" value="ADH-like_N"/>
</dbReference>
<sequence length="338" mass="35221">MRAVLFSGDAVVLAVEMDPPEPTPGDVLIRLTKSGVCGTDVHYWRETPQQRGHRLDVVPGHEAVGVVDRVGPGVVAFGPGDRVVVGMLHIGCGRCRDCASGTYSHCPAKQVVGRTLHGSYGQYVCVPDRAVYRLPDAVTDSVAVMTACNLSTAYSAVRKAALSAGGKVAIFGLGGVGLCALMAAAAHGVEITAIDPIASRRDMAASLGATSVSDPNDFHASLAAGHTRGYDATIECSGHSGAQADSIRALVPGGRSVVVGGGGRFAFRAEELLARELTLVGSSVCPADLFYDVLDFAATHHRELEWLIGPTFGITDAEQALRHSADGGIGKPIFDWPH</sequence>
<keyword evidence="4 7" id="KW-0560">Oxidoreductase</keyword>
<dbReference type="InterPro" id="IPR020843">
    <property type="entry name" value="ER"/>
</dbReference>
<organism evidence="7 8">
    <name type="scientific">Occultella aeris</name>
    <dbReference type="NCBI Taxonomy" id="2761496"/>
    <lineage>
        <taxon>Bacteria</taxon>
        <taxon>Bacillati</taxon>
        <taxon>Actinomycetota</taxon>
        <taxon>Actinomycetes</taxon>
        <taxon>Micrococcales</taxon>
        <taxon>Ruaniaceae</taxon>
        <taxon>Occultella</taxon>
    </lineage>
</organism>
<evidence type="ECO:0000256" key="3">
    <source>
        <dbReference type="ARBA" id="ARBA00022833"/>
    </source>
</evidence>
<feature type="domain" description="Enoyl reductase (ER)" evidence="6">
    <location>
        <begin position="8"/>
        <end position="334"/>
    </location>
</feature>
<name>A0A7M4DQQ9_9MICO</name>
<dbReference type="EC" id="1.1.1.1" evidence="7"/>
<comment type="similarity">
    <text evidence="5">Belongs to the zinc-containing alcohol dehydrogenase family.</text>
</comment>
<dbReference type="SMART" id="SM00829">
    <property type="entry name" value="PKS_ER"/>
    <property type="match status" value="1"/>
</dbReference>
<dbReference type="InterPro" id="IPR002328">
    <property type="entry name" value="ADH_Zn_CS"/>
</dbReference>
<evidence type="ECO:0000256" key="4">
    <source>
        <dbReference type="ARBA" id="ARBA00023002"/>
    </source>
</evidence>
<accession>A0A7M4DQQ9</accession>
<proteinExistence type="inferred from homology"/>
<dbReference type="Gene3D" id="3.40.50.720">
    <property type="entry name" value="NAD(P)-binding Rossmann-like Domain"/>
    <property type="match status" value="1"/>
</dbReference>
<keyword evidence="8" id="KW-1185">Reference proteome</keyword>
<dbReference type="GO" id="GO:0008270">
    <property type="term" value="F:zinc ion binding"/>
    <property type="evidence" value="ECO:0007669"/>
    <property type="project" value="InterPro"/>
</dbReference>
<dbReference type="InterPro" id="IPR013149">
    <property type="entry name" value="ADH-like_C"/>
</dbReference>
<evidence type="ECO:0000259" key="6">
    <source>
        <dbReference type="SMART" id="SM00829"/>
    </source>
</evidence>
<dbReference type="InterPro" id="IPR011032">
    <property type="entry name" value="GroES-like_sf"/>
</dbReference>
<dbReference type="Pfam" id="PF00107">
    <property type="entry name" value="ADH_zinc_N"/>
    <property type="match status" value="1"/>
</dbReference>
<evidence type="ECO:0000313" key="7">
    <source>
        <dbReference type="EMBL" id="VZO39803.1"/>
    </source>
</evidence>
<dbReference type="Pfam" id="PF08240">
    <property type="entry name" value="ADH_N"/>
    <property type="match status" value="1"/>
</dbReference>
<dbReference type="PANTHER" id="PTHR43401">
    <property type="entry name" value="L-THREONINE 3-DEHYDROGENASE"/>
    <property type="match status" value="1"/>
</dbReference>
<dbReference type="AlphaFoldDB" id="A0A7M4DQQ9"/>
<protein>
    <submittedName>
        <fullName evidence="7">Alcohol dehydrogenase</fullName>
        <ecNumber evidence="7">1.1.1.1</ecNumber>
    </submittedName>
</protein>
<dbReference type="EMBL" id="CACRYJ010000064">
    <property type="protein sequence ID" value="VZO39803.1"/>
    <property type="molecule type" value="Genomic_DNA"/>
</dbReference>
<dbReference type="Proteomes" id="UP000419743">
    <property type="component" value="Unassembled WGS sequence"/>
</dbReference>
<dbReference type="Gene3D" id="3.90.180.10">
    <property type="entry name" value="Medium-chain alcohol dehydrogenases, catalytic domain"/>
    <property type="match status" value="1"/>
</dbReference>
<reference evidence="7 8" key="1">
    <citation type="submission" date="2019-11" db="EMBL/GenBank/DDBJ databases">
        <authorList>
            <person name="Criscuolo A."/>
        </authorList>
    </citation>
    <scope>NUCLEOTIDE SEQUENCE [LARGE SCALE GENOMIC DNA]</scope>
    <source>
        <strain evidence="7">CIP111667</strain>
    </source>
</reference>
<dbReference type="RefSeq" id="WP_156743106.1">
    <property type="nucleotide sequence ID" value="NZ_CACRYJ010000064.1"/>
</dbReference>
<dbReference type="PANTHER" id="PTHR43401:SF5">
    <property type="entry name" value="ALCOHOL DEHYDROGENASE-RELATED"/>
    <property type="match status" value="1"/>
</dbReference>
<evidence type="ECO:0000256" key="5">
    <source>
        <dbReference type="RuleBase" id="RU361277"/>
    </source>
</evidence>
<evidence type="ECO:0000256" key="2">
    <source>
        <dbReference type="ARBA" id="ARBA00022723"/>
    </source>
</evidence>
<evidence type="ECO:0000313" key="8">
    <source>
        <dbReference type="Proteomes" id="UP000419743"/>
    </source>
</evidence>
<dbReference type="SUPFAM" id="SSF50129">
    <property type="entry name" value="GroES-like"/>
    <property type="match status" value="1"/>
</dbReference>
<dbReference type="InterPro" id="IPR050129">
    <property type="entry name" value="Zn_alcohol_dh"/>
</dbReference>
<dbReference type="InterPro" id="IPR036291">
    <property type="entry name" value="NAD(P)-bd_dom_sf"/>
</dbReference>
<evidence type="ECO:0000256" key="1">
    <source>
        <dbReference type="ARBA" id="ARBA00001947"/>
    </source>
</evidence>
<keyword evidence="2 5" id="KW-0479">Metal-binding</keyword>
<keyword evidence="3 5" id="KW-0862">Zinc</keyword>
<dbReference type="GO" id="GO:0004022">
    <property type="term" value="F:alcohol dehydrogenase (NAD+) activity"/>
    <property type="evidence" value="ECO:0007669"/>
    <property type="project" value="UniProtKB-EC"/>
</dbReference>
<comment type="cofactor">
    <cofactor evidence="1 5">
        <name>Zn(2+)</name>
        <dbReference type="ChEBI" id="CHEBI:29105"/>
    </cofactor>
</comment>
<dbReference type="PROSITE" id="PS00059">
    <property type="entry name" value="ADH_ZINC"/>
    <property type="match status" value="1"/>
</dbReference>
<comment type="caution">
    <text evidence="7">The sequence shown here is derived from an EMBL/GenBank/DDBJ whole genome shotgun (WGS) entry which is preliminary data.</text>
</comment>
<gene>
    <name evidence="7" type="primary">adhT</name>
    <name evidence="7" type="ORF">HALOF300_04500</name>
</gene>
<dbReference type="SUPFAM" id="SSF51735">
    <property type="entry name" value="NAD(P)-binding Rossmann-fold domains"/>
    <property type="match status" value="1"/>
</dbReference>